<dbReference type="Proteomes" id="UP000694853">
    <property type="component" value="Unplaced"/>
</dbReference>
<sequence>MDFVDGLLRSDRHTSIMVVVDRLSKFAHLIPLTHPYSARLVASKFMEYVRWLIDALNNIRDVLFIIDQSSGALFFFGQNTDITPRFIHLLVWHLSKPCTHILTYETGSTMVDELDAQLAACDELLSELKQHLATSNNRMKQLVDSKWRDINFNNNDCVFLHLQPYRQQSVFRWTSQKLSNRFFDPFQVEERIGQAAYKLKLPAALRIHHVFHAFLLKKRIGTDPPIKGKLPPLRENISLQLEPEKVLEIQWMKQGSKFKSELLVQWKGLSIEEATWEDEE</sequence>
<dbReference type="RefSeq" id="XP_027364668.1">
    <property type="nucleotide sequence ID" value="XM_027508867.1"/>
</dbReference>
<proteinExistence type="predicted"/>
<feature type="domain" description="Chromo" evidence="2">
    <location>
        <begin position="241"/>
        <end position="280"/>
    </location>
</feature>
<dbReference type="PANTHER" id="PTHR46148">
    <property type="entry name" value="CHROMO DOMAIN-CONTAINING PROTEIN"/>
    <property type="match status" value="1"/>
</dbReference>
<reference evidence="4" key="2">
    <citation type="submission" date="2025-08" db="UniProtKB">
        <authorList>
            <consortium name="RefSeq"/>
        </authorList>
    </citation>
    <scope>IDENTIFICATION</scope>
    <source>
        <tissue evidence="4">Young leaves</tissue>
    </source>
</reference>
<dbReference type="PANTHER" id="PTHR46148:SF52">
    <property type="entry name" value="OS04G0603800 PROTEIN"/>
    <property type="match status" value="1"/>
</dbReference>
<dbReference type="Pfam" id="PF00385">
    <property type="entry name" value="Chromo"/>
    <property type="match status" value="1"/>
</dbReference>
<dbReference type="InterPro" id="IPR056924">
    <property type="entry name" value="SH3_Tf2-1"/>
</dbReference>
<organism evidence="3 4">
    <name type="scientific">Abrus precatorius</name>
    <name type="common">Indian licorice</name>
    <name type="synonym">Glycine abrus</name>
    <dbReference type="NCBI Taxonomy" id="3816"/>
    <lineage>
        <taxon>Eukaryota</taxon>
        <taxon>Viridiplantae</taxon>
        <taxon>Streptophyta</taxon>
        <taxon>Embryophyta</taxon>
        <taxon>Tracheophyta</taxon>
        <taxon>Spermatophyta</taxon>
        <taxon>Magnoliopsida</taxon>
        <taxon>eudicotyledons</taxon>
        <taxon>Gunneridae</taxon>
        <taxon>Pentapetalae</taxon>
        <taxon>rosids</taxon>
        <taxon>fabids</taxon>
        <taxon>Fabales</taxon>
        <taxon>Fabaceae</taxon>
        <taxon>Papilionoideae</taxon>
        <taxon>50 kb inversion clade</taxon>
        <taxon>NPAAA clade</taxon>
        <taxon>indigoferoid/millettioid clade</taxon>
        <taxon>Abreae</taxon>
        <taxon>Abrus</taxon>
    </lineage>
</organism>
<dbReference type="Gene3D" id="2.40.50.40">
    <property type="match status" value="1"/>
</dbReference>
<dbReference type="OrthoDB" id="5554229at2759"/>
<keyword evidence="3" id="KW-1185">Reference proteome</keyword>
<dbReference type="InterPro" id="IPR023780">
    <property type="entry name" value="Chromo_domain"/>
</dbReference>
<keyword evidence="1" id="KW-0175">Coiled coil</keyword>
<dbReference type="AlphaFoldDB" id="A0A8B8M9K0"/>
<feature type="coiled-coil region" evidence="1">
    <location>
        <begin position="111"/>
        <end position="145"/>
    </location>
</feature>
<dbReference type="GeneID" id="113871764"/>
<reference evidence="3" key="1">
    <citation type="journal article" date="2019" name="Toxins">
        <title>Detection of Abrin-Like and Prepropulchellin-Like Toxin Genes and Transcripts Using Whole Genome Sequencing and Full-Length Transcript Sequencing of Abrus precatorius.</title>
        <authorList>
            <person name="Hovde B.T."/>
            <person name="Daligault H.E."/>
            <person name="Hanschen E.R."/>
            <person name="Kunde Y.A."/>
            <person name="Johnson M.B."/>
            <person name="Starkenburg S.R."/>
            <person name="Johnson S.L."/>
        </authorList>
    </citation>
    <scope>NUCLEOTIDE SEQUENCE [LARGE SCALE GENOMIC DNA]</scope>
</reference>
<dbReference type="Pfam" id="PF24626">
    <property type="entry name" value="SH3_Tf2-1"/>
    <property type="match status" value="1"/>
</dbReference>
<gene>
    <name evidence="4" type="primary">LOC113871764</name>
</gene>
<accession>A0A8B8M9K0</accession>
<name>A0A8B8M9K0_ABRPR</name>
<evidence type="ECO:0000259" key="2">
    <source>
        <dbReference type="PROSITE" id="PS50013"/>
    </source>
</evidence>
<dbReference type="InterPro" id="IPR000953">
    <property type="entry name" value="Chromo/chromo_shadow_dom"/>
</dbReference>
<dbReference type="PROSITE" id="PS50013">
    <property type="entry name" value="CHROMO_2"/>
    <property type="match status" value="1"/>
</dbReference>
<evidence type="ECO:0000256" key="1">
    <source>
        <dbReference type="SAM" id="Coils"/>
    </source>
</evidence>
<dbReference type="SUPFAM" id="SSF54160">
    <property type="entry name" value="Chromo domain-like"/>
    <property type="match status" value="1"/>
</dbReference>
<dbReference type="KEGG" id="aprc:113871764"/>
<evidence type="ECO:0000313" key="4">
    <source>
        <dbReference type="RefSeq" id="XP_027364668.1"/>
    </source>
</evidence>
<protein>
    <submittedName>
        <fullName evidence="4">Uncharacterized protein LOC113871764</fullName>
    </submittedName>
</protein>
<evidence type="ECO:0000313" key="3">
    <source>
        <dbReference type="Proteomes" id="UP000694853"/>
    </source>
</evidence>
<dbReference type="InterPro" id="IPR016197">
    <property type="entry name" value="Chromo-like_dom_sf"/>
</dbReference>